<dbReference type="STRING" id="157463.GCA_001047075_00812"/>
<protein>
    <recommendedName>
        <fullName evidence="3">Addiction module toxin RelE</fullName>
    </recommendedName>
</protein>
<sequence length="158" mass="18200">MAGNVCFKVKYAKTIDGLGFIIYFRGKHDRPTLMTLVILRWKINMKIIYHDKKTQKLSTDISYAKKVLPAPVAQKLVQLINFIEAAESLQDIKARPALRFHKLKARAGQFAITINGQKSSYRLILEFNDRDFNRIFKQASSITVIQIVEVSKHYGEKK</sequence>
<evidence type="ECO:0008006" key="3">
    <source>
        <dbReference type="Google" id="ProtNLM"/>
    </source>
</evidence>
<reference evidence="1 2" key="1">
    <citation type="journal article" date="2015" name="BMC Genomics">
        <title>Comparative genomics of Fructobacillus spp. and Leuconostoc spp. reveals niche-specific evolution of Fructobacillus spp.</title>
        <authorList>
            <person name="Endo A."/>
            <person name="Tanizawa Y."/>
            <person name="Tanaka N."/>
            <person name="Maeno S."/>
            <person name="Kumar H."/>
            <person name="Shiwa Y."/>
            <person name="Okada S."/>
            <person name="Yoshikawa H."/>
            <person name="Dicks L."/>
            <person name="Nakagawa J."/>
            <person name="Arita M."/>
        </authorList>
    </citation>
    <scope>NUCLEOTIDE SEQUENCE [LARGE SCALE GENOMIC DNA]</scope>
    <source>
        <strain evidence="1 2">JCM 12225</strain>
    </source>
</reference>
<dbReference type="Gene3D" id="3.30.2310.20">
    <property type="entry name" value="RelE-like"/>
    <property type="match status" value="1"/>
</dbReference>
<evidence type="ECO:0000313" key="1">
    <source>
        <dbReference type="EMBL" id="GAO99895.1"/>
    </source>
</evidence>
<dbReference type="EMBL" id="DF968003">
    <property type="protein sequence ID" value="GAO99895.1"/>
    <property type="molecule type" value="Genomic_DNA"/>
</dbReference>
<dbReference type="AlphaFoldDB" id="A0A0K8MH82"/>
<dbReference type="InterPro" id="IPR035093">
    <property type="entry name" value="RelE/ParE_toxin_dom_sf"/>
</dbReference>
<organism evidence="1 2">
    <name type="scientific">Fructobacillus ficulneus</name>
    <dbReference type="NCBI Taxonomy" id="157463"/>
    <lineage>
        <taxon>Bacteria</taxon>
        <taxon>Bacillati</taxon>
        <taxon>Bacillota</taxon>
        <taxon>Bacilli</taxon>
        <taxon>Lactobacillales</taxon>
        <taxon>Lactobacillaceae</taxon>
        <taxon>Fructobacillus</taxon>
    </lineage>
</organism>
<gene>
    <name evidence="1" type="ORF">FFIC_260090</name>
</gene>
<dbReference type="Proteomes" id="UP000253891">
    <property type="component" value="Unassembled WGS sequence"/>
</dbReference>
<keyword evidence="2" id="KW-1185">Reference proteome</keyword>
<evidence type="ECO:0000313" key="2">
    <source>
        <dbReference type="Proteomes" id="UP000253891"/>
    </source>
</evidence>
<dbReference type="InterPro" id="IPR007711">
    <property type="entry name" value="HigB-1"/>
</dbReference>
<dbReference type="Pfam" id="PF05015">
    <property type="entry name" value="HigB-like_toxin"/>
    <property type="match status" value="1"/>
</dbReference>
<name>A0A0K8MH82_9LACO</name>
<proteinExistence type="predicted"/>
<accession>A0A0K8MH82</accession>